<evidence type="ECO:0000256" key="2">
    <source>
        <dbReference type="SAM" id="MobiDB-lite"/>
    </source>
</evidence>
<evidence type="ECO:0000313" key="4">
    <source>
        <dbReference type="Proteomes" id="UP001416858"/>
    </source>
</evidence>
<evidence type="ECO:0000313" key="3">
    <source>
        <dbReference type="EMBL" id="GAA5507843.1"/>
    </source>
</evidence>
<gene>
    <name evidence="3" type="ORF">Rcae01_03301</name>
</gene>
<dbReference type="InterPro" id="IPR019734">
    <property type="entry name" value="TPR_rpt"/>
</dbReference>
<dbReference type="Proteomes" id="UP001416858">
    <property type="component" value="Unassembled WGS sequence"/>
</dbReference>
<dbReference type="Gene3D" id="1.25.40.10">
    <property type="entry name" value="Tetratricopeptide repeat domain"/>
    <property type="match status" value="1"/>
</dbReference>
<dbReference type="InterPro" id="IPR011990">
    <property type="entry name" value="TPR-like_helical_dom_sf"/>
</dbReference>
<organism evidence="3 4">
    <name type="scientific">Novipirellula caenicola</name>
    <dbReference type="NCBI Taxonomy" id="1536901"/>
    <lineage>
        <taxon>Bacteria</taxon>
        <taxon>Pseudomonadati</taxon>
        <taxon>Planctomycetota</taxon>
        <taxon>Planctomycetia</taxon>
        <taxon>Pirellulales</taxon>
        <taxon>Pirellulaceae</taxon>
        <taxon>Novipirellula</taxon>
    </lineage>
</organism>
<keyword evidence="1" id="KW-0802">TPR repeat</keyword>
<dbReference type="SMART" id="SM00028">
    <property type="entry name" value="TPR"/>
    <property type="match status" value="2"/>
</dbReference>
<proteinExistence type="predicted"/>
<feature type="repeat" description="TPR" evidence="1">
    <location>
        <begin position="129"/>
        <end position="162"/>
    </location>
</feature>
<sequence>MLSNSSLSTGSRFAFGVTWWCVCWCAWLGGTLASCLSAQDQPTAFAAFPPQNQVSPSQNQVGPSDAQASAAPPREGQLAMLSMLQQRVAKTPNHSDSWRSLGRLQNTLGDPDAALVSIRHAIQLDPYNAAAHFDLGQMLRTAGQRDEAQTHFDRVYQIAPASLYSDQLRQQGVVNRGSSQVQLGVPRVQPSAVMPANSTAANGELVPAASALPSPAAAPTVQPASYSIQSFDGSDDLERRFDELESEVEAPLHRLRVFFETGVLYNSNITLTPISRELAQSDGSSFQAFANPDLDWKWIRTETMRMGPMFRGYFTANEQQFEQFNLASFQPGAFLERDFQLGANEAIGRLEYIFANDFFDGDQVGDRHSATASLTLIRPDLDAIYGYLTVAQSNFNDDGIDPATTSLDGTTVTAGISRFFQSGWERLPMYSLGIDLESADTKGADYRYHSVNLHGSTEWAISDRWKFIPTWGVGYRDYGDFTGPVARDEFFWRLHGRVEYAITESMAIGLVAGHDRFASDNQDYDTERTEGGVVLTFTR</sequence>
<protein>
    <recommendedName>
        <fullName evidence="5">Tetratricopeptide repeat protein</fullName>
    </recommendedName>
</protein>
<comment type="caution">
    <text evidence="3">The sequence shown here is derived from an EMBL/GenBank/DDBJ whole genome shotgun (WGS) entry which is preliminary data.</text>
</comment>
<name>A0ABP9VUB7_9BACT</name>
<feature type="repeat" description="TPR" evidence="1">
    <location>
        <begin position="95"/>
        <end position="128"/>
    </location>
</feature>
<reference evidence="3 4" key="1">
    <citation type="submission" date="2024-02" db="EMBL/GenBank/DDBJ databases">
        <title>Rhodopirellula caenicola NBRC 110016.</title>
        <authorList>
            <person name="Ichikawa N."/>
            <person name="Katano-Makiyama Y."/>
            <person name="Hidaka K."/>
        </authorList>
    </citation>
    <scope>NUCLEOTIDE SEQUENCE [LARGE SCALE GENOMIC DNA]</scope>
    <source>
        <strain evidence="3 4">NBRC 110016</strain>
    </source>
</reference>
<evidence type="ECO:0000256" key="1">
    <source>
        <dbReference type="PROSITE-ProRule" id="PRU00339"/>
    </source>
</evidence>
<keyword evidence="4" id="KW-1185">Reference proteome</keyword>
<dbReference type="RefSeq" id="WP_345684687.1">
    <property type="nucleotide sequence ID" value="NZ_BAABRO010000007.1"/>
</dbReference>
<feature type="compositionally biased region" description="Low complexity" evidence="2">
    <location>
        <begin position="49"/>
        <end position="61"/>
    </location>
</feature>
<accession>A0ABP9VUB7</accession>
<evidence type="ECO:0008006" key="5">
    <source>
        <dbReference type="Google" id="ProtNLM"/>
    </source>
</evidence>
<dbReference type="EMBL" id="BAABRO010000007">
    <property type="protein sequence ID" value="GAA5507843.1"/>
    <property type="molecule type" value="Genomic_DNA"/>
</dbReference>
<dbReference type="PROSITE" id="PS50005">
    <property type="entry name" value="TPR"/>
    <property type="match status" value="2"/>
</dbReference>
<dbReference type="Pfam" id="PF14559">
    <property type="entry name" value="TPR_19"/>
    <property type="match status" value="1"/>
</dbReference>
<dbReference type="SUPFAM" id="SSF48452">
    <property type="entry name" value="TPR-like"/>
    <property type="match status" value="1"/>
</dbReference>
<feature type="region of interest" description="Disordered" evidence="2">
    <location>
        <begin position="48"/>
        <end position="73"/>
    </location>
</feature>